<proteinExistence type="predicted"/>
<evidence type="ECO:0000313" key="1">
    <source>
        <dbReference type="EMBL" id="KAI1896980.1"/>
    </source>
</evidence>
<sequence length="121" mass="13877">MPFTWGFCLMGKMQLTCVGRVLSKVLSRSMEYYWPSNTFPKALCPGDGHSPWCCRRSSCFVEHRRLRSESALLLNWTHSHCFWTMEERAGTNQDPGNMAVSSHWIQTQHTDTCLCLTGTGR</sequence>
<keyword evidence="2" id="KW-1185">Reference proteome</keyword>
<gene>
    <name evidence="1" type="ORF">AGOR_G00100500</name>
</gene>
<reference evidence="1" key="1">
    <citation type="submission" date="2021-01" db="EMBL/GenBank/DDBJ databases">
        <authorList>
            <person name="Zahm M."/>
            <person name="Roques C."/>
            <person name="Cabau C."/>
            <person name="Klopp C."/>
            <person name="Donnadieu C."/>
            <person name="Jouanno E."/>
            <person name="Lampietro C."/>
            <person name="Louis A."/>
            <person name="Herpin A."/>
            <person name="Echchiki A."/>
            <person name="Berthelot C."/>
            <person name="Parey E."/>
            <person name="Roest-Crollius H."/>
            <person name="Braasch I."/>
            <person name="Postlethwait J."/>
            <person name="Bobe J."/>
            <person name="Montfort J."/>
            <person name="Bouchez O."/>
            <person name="Begum T."/>
            <person name="Mejri S."/>
            <person name="Adams A."/>
            <person name="Chen W.-J."/>
            <person name="Guiguen Y."/>
        </authorList>
    </citation>
    <scope>NUCLEOTIDE SEQUENCE</scope>
    <source>
        <tissue evidence="1">Blood</tissue>
    </source>
</reference>
<protein>
    <submittedName>
        <fullName evidence="1">Uncharacterized protein</fullName>
    </submittedName>
</protein>
<comment type="caution">
    <text evidence="1">The sequence shown here is derived from an EMBL/GenBank/DDBJ whole genome shotgun (WGS) entry which is preliminary data.</text>
</comment>
<evidence type="ECO:0000313" key="2">
    <source>
        <dbReference type="Proteomes" id="UP000829720"/>
    </source>
</evidence>
<accession>A0A8T3DLJ6</accession>
<organism evidence="1 2">
    <name type="scientific">Albula goreensis</name>
    <dbReference type="NCBI Taxonomy" id="1534307"/>
    <lineage>
        <taxon>Eukaryota</taxon>
        <taxon>Metazoa</taxon>
        <taxon>Chordata</taxon>
        <taxon>Craniata</taxon>
        <taxon>Vertebrata</taxon>
        <taxon>Euteleostomi</taxon>
        <taxon>Actinopterygii</taxon>
        <taxon>Neopterygii</taxon>
        <taxon>Teleostei</taxon>
        <taxon>Albuliformes</taxon>
        <taxon>Albulidae</taxon>
        <taxon>Albula</taxon>
    </lineage>
</organism>
<dbReference type="EMBL" id="JAERUA010000008">
    <property type="protein sequence ID" value="KAI1896980.1"/>
    <property type="molecule type" value="Genomic_DNA"/>
</dbReference>
<dbReference type="AlphaFoldDB" id="A0A8T3DLJ6"/>
<name>A0A8T3DLJ6_9TELE</name>
<dbReference type="Proteomes" id="UP000829720">
    <property type="component" value="Unassembled WGS sequence"/>
</dbReference>